<dbReference type="EMBL" id="CP001684">
    <property type="protein sequence ID" value="ACV23118.1"/>
    <property type="molecule type" value="Genomic_DNA"/>
</dbReference>
<dbReference type="SUPFAM" id="SSF82771">
    <property type="entry name" value="GIY-YIG endonuclease"/>
    <property type="match status" value="1"/>
</dbReference>
<dbReference type="PROSITE" id="PS50164">
    <property type="entry name" value="GIY_YIG"/>
    <property type="match status" value="1"/>
</dbReference>
<sequence length="100" mass="11093">MGDKTYSMYVVTCADGTLYAGYAVDVEQRVATHNAGKGAKYTRSRLPVELVAAAEFPTKHEALSAEYRFKRLTRSEKERLLDQASKRPFAEVLADAFGLS</sequence>
<accession>C7N883</accession>
<dbReference type="PANTHER" id="PTHR34477">
    <property type="entry name" value="UPF0213 PROTEIN YHBQ"/>
    <property type="match status" value="1"/>
</dbReference>
<dbReference type="InterPro" id="IPR000305">
    <property type="entry name" value="GIY-YIG_endonuc"/>
</dbReference>
<dbReference type="RefSeq" id="WP_012799218.1">
    <property type="nucleotide sequence ID" value="NC_013165.1"/>
</dbReference>
<dbReference type="SMART" id="SM00465">
    <property type="entry name" value="GIYc"/>
    <property type="match status" value="1"/>
</dbReference>
<evidence type="ECO:0000313" key="3">
    <source>
        <dbReference type="EMBL" id="ACV23118.1"/>
    </source>
</evidence>
<keyword evidence="3" id="KW-0378">Hydrolase</keyword>
<dbReference type="InterPro" id="IPR035901">
    <property type="entry name" value="GIY-YIG_endonuc_sf"/>
</dbReference>
<dbReference type="STRING" id="471855.Shel_21070"/>
<dbReference type="PANTHER" id="PTHR34477:SF1">
    <property type="entry name" value="UPF0213 PROTEIN YHBQ"/>
    <property type="match status" value="1"/>
</dbReference>
<dbReference type="eggNOG" id="COG2827">
    <property type="taxonomic scope" value="Bacteria"/>
</dbReference>
<proteinExistence type="inferred from homology"/>
<evidence type="ECO:0000259" key="2">
    <source>
        <dbReference type="PROSITE" id="PS50164"/>
    </source>
</evidence>
<name>C7N883_SLAHD</name>
<keyword evidence="3" id="KW-0540">Nuclease</keyword>
<keyword evidence="4" id="KW-1185">Reference proteome</keyword>
<dbReference type="Proteomes" id="UP000002026">
    <property type="component" value="Chromosome"/>
</dbReference>
<dbReference type="GO" id="GO:0004519">
    <property type="term" value="F:endonuclease activity"/>
    <property type="evidence" value="ECO:0007669"/>
    <property type="project" value="UniProtKB-KW"/>
</dbReference>
<evidence type="ECO:0000313" key="4">
    <source>
        <dbReference type="Proteomes" id="UP000002026"/>
    </source>
</evidence>
<protein>
    <submittedName>
        <fullName evidence="3">Predicted endonuclease containing a URI domain</fullName>
    </submittedName>
</protein>
<feature type="domain" description="GIY-YIG" evidence="2">
    <location>
        <begin position="4"/>
        <end position="79"/>
    </location>
</feature>
<evidence type="ECO:0000256" key="1">
    <source>
        <dbReference type="ARBA" id="ARBA00007435"/>
    </source>
</evidence>
<dbReference type="InterPro" id="IPR050190">
    <property type="entry name" value="UPF0213_domain"/>
</dbReference>
<reference evidence="3 4" key="1">
    <citation type="journal article" date="2009" name="Stand. Genomic Sci.">
        <title>Complete genome sequence of Slackia heliotrinireducens type strain (RHS 1).</title>
        <authorList>
            <person name="Pukall R."/>
            <person name="Lapidus A."/>
            <person name="Nolan M."/>
            <person name="Copeland A."/>
            <person name="Glavina Del Rio T."/>
            <person name="Lucas S."/>
            <person name="Chen F."/>
            <person name="Tice H."/>
            <person name="Cheng J.F."/>
            <person name="Chertkov O."/>
            <person name="Bruce D."/>
            <person name="Goodwin L."/>
            <person name="Kuske C."/>
            <person name="Brettin T."/>
            <person name="Detter J.C."/>
            <person name="Han C."/>
            <person name="Pitluck S."/>
            <person name="Pati A."/>
            <person name="Mavrommatis K."/>
            <person name="Ivanova N."/>
            <person name="Ovchinnikova G."/>
            <person name="Chen A."/>
            <person name="Palaniappan K."/>
            <person name="Schneider S."/>
            <person name="Rohde M."/>
            <person name="Chain P."/>
            <person name="D'haeseleer P."/>
            <person name="Goker M."/>
            <person name="Bristow J."/>
            <person name="Eisen J.A."/>
            <person name="Markowitz V."/>
            <person name="Kyrpides N.C."/>
            <person name="Klenk H.P."/>
            <person name="Hugenholtz P."/>
        </authorList>
    </citation>
    <scope>NUCLEOTIDE SEQUENCE [LARGE SCALE GENOMIC DNA]</scope>
    <source>
        <strain evidence="4">ATCC 29202 / DSM 20476 / NCTC 11029 / RHS 1</strain>
    </source>
</reference>
<gene>
    <name evidence="3" type="ordered locus">Shel_21070</name>
</gene>
<comment type="similarity">
    <text evidence="1">Belongs to the UPF0213 family.</text>
</comment>
<dbReference type="AlphaFoldDB" id="C7N883"/>
<organism evidence="3 4">
    <name type="scientific">Slackia heliotrinireducens (strain ATCC 29202 / DSM 20476 / NCTC 11029 / RHS 1)</name>
    <name type="common">Peptococcus heliotrinreducens</name>
    <dbReference type="NCBI Taxonomy" id="471855"/>
    <lineage>
        <taxon>Bacteria</taxon>
        <taxon>Bacillati</taxon>
        <taxon>Actinomycetota</taxon>
        <taxon>Coriobacteriia</taxon>
        <taxon>Eggerthellales</taxon>
        <taxon>Eggerthellaceae</taxon>
        <taxon>Slackia</taxon>
    </lineage>
</organism>
<dbReference type="CDD" id="cd10456">
    <property type="entry name" value="GIY-YIG_UPF0213"/>
    <property type="match status" value="1"/>
</dbReference>
<dbReference type="KEGG" id="shi:Shel_21070"/>
<dbReference type="HOGENOM" id="CLU_135650_0_3_11"/>
<keyword evidence="3" id="KW-0255">Endonuclease</keyword>
<dbReference type="Pfam" id="PF01541">
    <property type="entry name" value="GIY-YIG"/>
    <property type="match status" value="1"/>
</dbReference>
<dbReference type="Gene3D" id="3.40.1440.10">
    <property type="entry name" value="GIY-YIG endonuclease"/>
    <property type="match status" value="1"/>
</dbReference>